<dbReference type="InterPro" id="IPR010131">
    <property type="entry name" value="MdtP/NodT-like"/>
</dbReference>
<proteinExistence type="inferred from homology"/>
<evidence type="ECO:0000256" key="1">
    <source>
        <dbReference type="ARBA" id="ARBA00007613"/>
    </source>
</evidence>
<dbReference type="Proteomes" id="UP000248090">
    <property type="component" value="Unassembled WGS sequence"/>
</dbReference>
<dbReference type="PANTHER" id="PTHR30203">
    <property type="entry name" value="OUTER MEMBRANE CATION EFFLUX PROTEIN"/>
    <property type="match status" value="1"/>
</dbReference>
<dbReference type="EMBL" id="LAPT01000120">
    <property type="protein sequence ID" value="PXF29226.1"/>
    <property type="molecule type" value="Genomic_DNA"/>
</dbReference>
<dbReference type="NCBIfam" id="TIGR01845">
    <property type="entry name" value="outer_NodT"/>
    <property type="match status" value="1"/>
</dbReference>
<keyword evidence="2" id="KW-0449">Lipoprotein</keyword>
<dbReference type="Gene3D" id="1.20.1600.10">
    <property type="entry name" value="Outer membrane efflux proteins (OEP)"/>
    <property type="match status" value="1"/>
</dbReference>
<keyword evidence="2" id="KW-0812">Transmembrane</keyword>
<sequence>MFRSSSSSSARCSAARKPKSRPLLPALRRAINMMRTLLPLTLAVSLAGCANLAPDFMRPTMPVSDSWPQGAAYKPQDSNQTDVSELGWRDFFTDTKLQQLIQLALDNNRDLRVAVLNIEQARATFRVQRAAQFPAVDGNASSSRALTPADVAGTADAIHSSTYAVNLGISSYELDFFGRVRNLKDQALEQYLATEEAKRNTQISLVSEVATDYLTLAADKEHLRLAQETLKSQQASYDLTKRSFDLGVSTELDLQQARTSVETARYDVAVYTSSVAKDINALRLLLGTEIPADLLPDTHQDTTTPVTALQDIPASLPSAVLLKRPDILQAEHLLKGANANIGAARAAFFPSISLTTSYGTSSTELSGLFSGGSTAWSFAPTINLPIFNAGKNQANLDSAKAQRDIYVAQYEQSIQTAFKEVADALADQGTLDEQVAAQQALLNATQRSYDLSDARFRSGVDSYLTVLDSQRSLYTAQQNIITTRLSRLTNMITLYKVLGGGWKEQSNNEPR</sequence>
<keyword evidence="2" id="KW-0564">Palmitate</keyword>
<reference evidence="3 4" key="1">
    <citation type="submission" date="2015-03" db="EMBL/GenBank/DDBJ databases">
        <authorList>
            <person name="Krishnan R."/>
            <person name="Midha S."/>
            <person name="Patil P.B."/>
            <person name="Rameshkumar N."/>
        </authorList>
    </citation>
    <scope>NUCLEOTIDE SEQUENCE [LARGE SCALE GENOMIC DNA]</scope>
    <source>
        <strain evidence="3 4">L1E11</strain>
    </source>
</reference>
<gene>
    <name evidence="3" type="ORF">WH50_21845</name>
</gene>
<organism evidence="3 4">
    <name type="scientific">Pokkaliibacter plantistimulans</name>
    <dbReference type="NCBI Taxonomy" id="1635171"/>
    <lineage>
        <taxon>Bacteria</taxon>
        <taxon>Pseudomonadati</taxon>
        <taxon>Pseudomonadota</taxon>
        <taxon>Gammaproteobacteria</taxon>
        <taxon>Oceanospirillales</taxon>
        <taxon>Balneatrichaceae</taxon>
        <taxon>Pokkaliibacter</taxon>
    </lineage>
</organism>
<evidence type="ECO:0000313" key="4">
    <source>
        <dbReference type="Proteomes" id="UP000248090"/>
    </source>
</evidence>
<dbReference type="Pfam" id="PF02321">
    <property type="entry name" value="OEP"/>
    <property type="match status" value="2"/>
</dbReference>
<dbReference type="Gene3D" id="2.20.200.10">
    <property type="entry name" value="Outer membrane efflux proteins (OEP)"/>
    <property type="match status" value="1"/>
</dbReference>
<dbReference type="InterPro" id="IPR003423">
    <property type="entry name" value="OMP_efflux"/>
</dbReference>
<evidence type="ECO:0000313" key="3">
    <source>
        <dbReference type="EMBL" id="PXF29226.1"/>
    </source>
</evidence>
<name>A0ABX5LVA5_9GAMM</name>
<dbReference type="PANTHER" id="PTHR30203:SF32">
    <property type="entry name" value="CATION EFFLUX SYSTEM PROTEIN CUSC"/>
    <property type="match status" value="1"/>
</dbReference>
<keyword evidence="4" id="KW-1185">Reference proteome</keyword>
<accession>A0ABX5LVA5</accession>
<protein>
    <submittedName>
        <fullName evidence="3">Multidrug transporter</fullName>
    </submittedName>
</protein>
<comment type="caution">
    <text evidence="3">The sequence shown here is derived from an EMBL/GenBank/DDBJ whole genome shotgun (WGS) entry which is preliminary data.</text>
</comment>
<keyword evidence="2" id="KW-0472">Membrane</keyword>
<evidence type="ECO:0000256" key="2">
    <source>
        <dbReference type="RuleBase" id="RU362097"/>
    </source>
</evidence>
<dbReference type="SUPFAM" id="SSF56954">
    <property type="entry name" value="Outer membrane efflux proteins (OEP)"/>
    <property type="match status" value="1"/>
</dbReference>
<comment type="subcellular location">
    <subcellularLocation>
        <location evidence="2">Cell outer membrane</location>
        <topology evidence="2">Lipid-anchor</topology>
    </subcellularLocation>
</comment>
<comment type="similarity">
    <text evidence="1 2">Belongs to the outer membrane factor (OMF) (TC 1.B.17) family.</text>
</comment>
<keyword evidence="2" id="KW-1134">Transmembrane beta strand</keyword>